<comment type="subunit">
    <text evidence="6">Homodimer.</text>
</comment>
<feature type="binding site" evidence="6">
    <location>
        <position position="130"/>
    </location>
    <ligand>
        <name>substrate</name>
    </ligand>
</feature>
<feature type="binding site" evidence="6">
    <location>
        <position position="189"/>
    </location>
    <ligand>
        <name>FMN</name>
        <dbReference type="ChEBI" id="CHEBI:58210"/>
    </ligand>
</feature>
<dbReference type="NCBIfam" id="TIGR00558">
    <property type="entry name" value="pdxH"/>
    <property type="match status" value="1"/>
</dbReference>
<feature type="binding site" evidence="6">
    <location>
        <begin position="144"/>
        <end position="145"/>
    </location>
    <ligand>
        <name>FMN</name>
        <dbReference type="ChEBI" id="CHEBI:58210"/>
    </ligand>
</feature>
<feature type="binding site" evidence="6">
    <location>
        <position position="199"/>
    </location>
    <ligand>
        <name>FMN</name>
        <dbReference type="ChEBI" id="CHEBI:58210"/>
    </ligand>
</feature>
<dbReference type="Pfam" id="PF10590">
    <property type="entry name" value="PNP_phzG_C"/>
    <property type="match status" value="1"/>
</dbReference>
<feature type="binding site" evidence="6">
    <location>
        <position position="86"/>
    </location>
    <ligand>
        <name>FMN</name>
        <dbReference type="ChEBI" id="CHEBI:58210"/>
    </ligand>
</feature>
<keyword evidence="10" id="KW-1185">Reference proteome</keyword>
<organism evidence="9 10">
    <name type="scientific">Candidatus Blochmannia ocreatus</name>
    <name type="common">nom. nud.</name>
    <dbReference type="NCBI Taxonomy" id="251538"/>
    <lineage>
        <taxon>Bacteria</taxon>
        <taxon>Pseudomonadati</taxon>
        <taxon>Pseudomonadota</taxon>
        <taxon>Gammaproteobacteria</taxon>
        <taxon>Enterobacterales</taxon>
        <taxon>Enterobacteriaceae</taxon>
        <taxon>ant endosymbionts</taxon>
        <taxon>Candidatus Blochmanniella</taxon>
    </lineage>
</organism>
<dbReference type="PIRSF" id="PIRSF000190">
    <property type="entry name" value="Pyd_amn-ph_oxd"/>
    <property type="match status" value="1"/>
</dbReference>
<dbReference type="EMBL" id="CP097762">
    <property type="protein sequence ID" value="URJ24878.1"/>
    <property type="molecule type" value="Genomic_DNA"/>
</dbReference>
<comment type="caution">
    <text evidence="6">Lacks conserved residue(s) required for the propagation of feature annotation.</text>
</comment>
<dbReference type="PANTHER" id="PTHR10851">
    <property type="entry name" value="PYRIDOXINE-5-PHOSPHATE OXIDASE"/>
    <property type="match status" value="1"/>
</dbReference>
<evidence type="ECO:0000256" key="2">
    <source>
        <dbReference type="ARBA" id="ARBA00022630"/>
    </source>
</evidence>
<comment type="catalytic activity">
    <reaction evidence="6">
        <text>pyridoxine 5'-phosphate + O2 = pyridoxal 5'-phosphate + H2O2</text>
        <dbReference type="Rhea" id="RHEA:15149"/>
        <dbReference type="ChEBI" id="CHEBI:15379"/>
        <dbReference type="ChEBI" id="CHEBI:16240"/>
        <dbReference type="ChEBI" id="CHEBI:58589"/>
        <dbReference type="ChEBI" id="CHEBI:597326"/>
        <dbReference type="EC" id="1.4.3.5"/>
    </reaction>
</comment>
<keyword evidence="5 6" id="KW-0664">Pyridoxine biosynthesis</keyword>
<keyword evidence="3 6" id="KW-0288">FMN</keyword>
<keyword evidence="4 6" id="KW-0560">Oxidoreductase</keyword>
<dbReference type="InterPro" id="IPR011576">
    <property type="entry name" value="Pyridox_Oxase_N"/>
</dbReference>
<feature type="binding site" evidence="6">
    <location>
        <begin position="79"/>
        <end position="80"/>
    </location>
    <ligand>
        <name>FMN</name>
        <dbReference type="ChEBI" id="CHEBI:58210"/>
    </ligand>
</feature>
<feature type="domain" description="Pyridoxine 5'-phosphate oxidase dimerisation C-terminal" evidence="8">
    <location>
        <begin position="176"/>
        <end position="216"/>
    </location>
</feature>
<dbReference type="SUPFAM" id="SSF50475">
    <property type="entry name" value="FMN-binding split barrel"/>
    <property type="match status" value="1"/>
</dbReference>
<name>A0ABY4STU0_9ENTR</name>
<dbReference type="InterPro" id="IPR019740">
    <property type="entry name" value="Pyridox_Oxase_CS"/>
</dbReference>
<gene>
    <name evidence="6 9" type="primary">pdxH</name>
    <name evidence="9" type="ORF">M9405_01775</name>
</gene>
<comment type="cofactor">
    <cofactor evidence="6">
        <name>FMN</name>
        <dbReference type="ChEBI" id="CHEBI:58210"/>
    </cofactor>
    <text evidence="6">Binds 1 FMN per subunit.</text>
</comment>
<evidence type="ECO:0000313" key="10">
    <source>
        <dbReference type="Proteomes" id="UP001056834"/>
    </source>
</evidence>
<feature type="binding site" evidence="6">
    <location>
        <begin position="195"/>
        <end position="197"/>
    </location>
    <ligand>
        <name>substrate</name>
    </ligand>
</feature>
<evidence type="ECO:0000256" key="6">
    <source>
        <dbReference type="HAMAP-Rule" id="MF_01629"/>
    </source>
</evidence>
<comment type="similarity">
    <text evidence="1 6">Belongs to the pyridoxamine 5'-phosphate oxidase family.</text>
</comment>
<evidence type="ECO:0000256" key="4">
    <source>
        <dbReference type="ARBA" id="ARBA00023002"/>
    </source>
</evidence>
<comment type="catalytic activity">
    <reaction evidence="6">
        <text>pyridoxamine 5'-phosphate + O2 + H2O = pyridoxal 5'-phosphate + H2O2 + NH4(+)</text>
        <dbReference type="Rhea" id="RHEA:15817"/>
        <dbReference type="ChEBI" id="CHEBI:15377"/>
        <dbReference type="ChEBI" id="CHEBI:15379"/>
        <dbReference type="ChEBI" id="CHEBI:16240"/>
        <dbReference type="ChEBI" id="CHEBI:28938"/>
        <dbReference type="ChEBI" id="CHEBI:58451"/>
        <dbReference type="ChEBI" id="CHEBI:597326"/>
        <dbReference type="EC" id="1.4.3.5"/>
    </reaction>
</comment>
<dbReference type="RefSeq" id="WP_250222998.1">
    <property type="nucleotide sequence ID" value="NZ_CP097762.1"/>
</dbReference>
<evidence type="ECO:0000256" key="3">
    <source>
        <dbReference type="ARBA" id="ARBA00022643"/>
    </source>
</evidence>
<dbReference type="PANTHER" id="PTHR10851:SF0">
    <property type="entry name" value="PYRIDOXINE-5'-PHOSPHATE OXIDASE"/>
    <property type="match status" value="1"/>
</dbReference>
<comment type="pathway">
    <text evidence="6">Cofactor metabolism; pyridoxal 5'-phosphate salvage; pyridoxal 5'-phosphate from pyridoxine 5'-phosphate: step 1/1.</text>
</comment>
<dbReference type="InterPro" id="IPR000659">
    <property type="entry name" value="Pyridox_Oxase"/>
</dbReference>
<dbReference type="NCBIfam" id="NF004231">
    <property type="entry name" value="PRK05679.1"/>
    <property type="match status" value="1"/>
</dbReference>
<evidence type="ECO:0000256" key="1">
    <source>
        <dbReference type="ARBA" id="ARBA00007301"/>
    </source>
</evidence>
<dbReference type="EC" id="1.4.3.5" evidence="6"/>
<dbReference type="PROSITE" id="PS01064">
    <property type="entry name" value="PYRIDOX_OXIDASE"/>
    <property type="match status" value="1"/>
</dbReference>
<feature type="binding site" evidence="6">
    <location>
        <position position="85"/>
    </location>
    <ligand>
        <name>FMN</name>
        <dbReference type="ChEBI" id="CHEBI:58210"/>
    </ligand>
</feature>
<comment type="function">
    <text evidence="6">Catalyzes the oxidation of either pyridoxine 5'-phosphate (PNP) or pyridoxamine 5'-phosphate (PMP) into pyridoxal 5'-phosphate (PLP).</text>
</comment>
<feature type="binding site" evidence="6">
    <location>
        <position position="108"/>
    </location>
    <ligand>
        <name>FMN</name>
        <dbReference type="ChEBI" id="CHEBI:58210"/>
    </ligand>
</feature>
<evidence type="ECO:0000313" key="9">
    <source>
        <dbReference type="EMBL" id="URJ24878.1"/>
    </source>
</evidence>
<sequence length="216" mass="25513">MMKKIDISNIRREYTLGAINYSDLPDKPIKLFSAWLKQAFSSKIPDPTAMCLATVDYTGQPYQRIVLLKDFSETTMTFYTNLNSRKAFHLNHNPKVSLCFPWNVIDKQVTVIGEISKLAENIVLKNFYARPKNNQISTWVSKNQSSTISFTTLLEKKFLELKQKYLFKEIPFPKFWGGYTVHIHSIEFWHGRIYRLHDRFIYKKSNHTWCIYRLSP</sequence>
<feature type="binding site" evidence="6">
    <location>
        <position position="69"/>
    </location>
    <ligand>
        <name>substrate</name>
    </ligand>
</feature>
<evidence type="ECO:0000256" key="5">
    <source>
        <dbReference type="ARBA" id="ARBA00023096"/>
    </source>
</evidence>
<dbReference type="HAMAP" id="MF_01629">
    <property type="entry name" value="PdxH"/>
    <property type="match status" value="1"/>
</dbReference>
<protein>
    <recommendedName>
        <fullName evidence="6">Pyridoxine/pyridoxamine 5'-phosphate oxidase</fullName>
        <ecNumber evidence="6">1.4.3.5</ecNumber>
    </recommendedName>
    <alternativeName>
        <fullName evidence="6">PNP/PMP oxidase</fullName>
        <shortName evidence="6">PNPOx</shortName>
    </alternativeName>
    <alternativeName>
        <fullName evidence="6">Pyridoxal 5'-phosphate synthase</fullName>
    </alternativeName>
</protein>
<dbReference type="InterPro" id="IPR019576">
    <property type="entry name" value="Pyridoxamine_oxidase_dimer_C"/>
</dbReference>
<dbReference type="Pfam" id="PF01243">
    <property type="entry name" value="PNPOx_N"/>
    <property type="match status" value="1"/>
</dbReference>
<evidence type="ECO:0000259" key="7">
    <source>
        <dbReference type="Pfam" id="PF01243"/>
    </source>
</evidence>
<reference evidence="9" key="1">
    <citation type="submission" date="2022-05" db="EMBL/GenBank/DDBJ databases">
        <title>Impact of host demography and evolutionary history on endosymbiont molecular evolution: a test in carpenter ants (Genus Camponotus) and their Blochmannia endosymbionts.</title>
        <authorList>
            <person name="Manthey J.D."/>
            <person name="Giron J.C."/>
            <person name="Hruska J.P."/>
        </authorList>
    </citation>
    <scope>NUCLEOTIDE SEQUENCE</scope>
    <source>
        <strain evidence="9">C-006</strain>
    </source>
</reference>
<accession>A0ABY4STU0</accession>
<keyword evidence="2 6" id="KW-0285">Flavoprotein</keyword>
<comment type="pathway">
    <text evidence="6">Cofactor metabolism; pyridoxal 5'-phosphate salvage; pyridoxal 5'-phosphate from pyridoxamine 5'-phosphate: step 1/1.</text>
</comment>
<dbReference type="Proteomes" id="UP001056834">
    <property type="component" value="Chromosome"/>
</dbReference>
<dbReference type="InterPro" id="IPR012349">
    <property type="entry name" value="Split_barrel_FMN-bd"/>
</dbReference>
<proteinExistence type="inferred from homology"/>
<evidence type="ECO:0000259" key="8">
    <source>
        <dbReference type="Pfam" id="PF10590"/>
    </source>
</evidence>
<feature type="domain" description="Pyridoxamine 5'-phosphate oxidase N-terminal" evidence="7">
    <location>
        <begin position="37"/>
        <end position="163"/>
    </location>
</feature>
<dbReference type="GO" id="GO:0004733">
    <property type="term" value="F:pyridoxamine phosphate oxidase activity"/>
    <property type="evidence" value="ECO:0007669"/>
    <property type="project" value="UniProtKB-EC"/>
</dbReference>
<feature type="binding site" evidence="6">
    <location>
        <begin position="64"/>
        <end position="69"/>
    </location>
    <ligand>
        <name>FMN</name>
        <dbReference type="ChEBI" id="CHEBI:58210"/>
    </ligand>
</feature>
<dbReference type="Gene3D" id="2.30.110.10">
    <property type="entry name" value="Electron Transport, Fmn-binding Protein, Chain A"/>
    <property type="match status" value="1"/>
</dbReference>